<feature type="transmembrane region" description="Helical" evidence="2">
    <location>
        <begin position="239"/>
        <end position="260"/>
    </location>
</feature>
<feature type="transmembrane region" description="Helical" evidence="2">
    <location>
        <begin position="44"/>
        <end position="62"/>
    </location>
</feature>
<accession>A0A5M3MM03</accession>
<gene>
    <name evidence="3" type="ORF">CONPUDRAFT_138116</name>
</gene>
<comment type="caution">
    <text evidence="3">The sequence shown here is derived from an EMBL/GenBank/DDBJ whole genome shotgun (WGS) entry which is preliminary data.</text>
</comment>
<dbReference type="KEGG" id="cput:CONPUDRAFT_138116"/>
<dbReference type="OrthoDB" id="3354175at2759"/>
<feature type="transmembrane region" description="Helical" evidence="2">
    <location>
        <begin position="12"/>
        <end position="32"/>
    </location>
</feature>
<protein>
    <submittedName>
        <fullName evidence="3">Uncharacterized protein</fullName>
    </submittedName>
</protein>
<dbReference type="EMBL" id="JH711580">
    <property type="protein sequence ID" value="EIW80040.1"/>
    <property type="molecule type" value="Genomic_DNA"/>
</dbReference>
<organism evidence="3 4">
    <name type="scientific">Coniophora puteana (strain RWD-64-598)</name>
    <name type="common">Brown rot fungus</name>
    <dbReference type="NCBI Taxonomy" id="741705"/>
    <lineage>
        <taxon>Eukaryota</taxon>
        <taxon>Fungi</taxon>
        <taxon>Dikarya</taxon>
        <taxon>Basidiomycota</taxon>
        <taxon>Agaricomycotina</taxon>
        <taxon>Agaricomycetes</taxon>
        <taxon>Agaricomycetidae</taxon>
        <taxon>Boletales</taxon>
        <taxon>Coniophorineae</taxon>
        <taxon>Coniophoraceae</taxon>
        <taxon>Coniophora</taxon>
    </lineage>
</organism>
<dbReference type="Proteomes" id="UP000053558">
    <property type="component" value="Unassembled WGS sequence"/>
</dbReference>
<feature type="transmembrane region" description="Helical" evidence="2">
    <location>
        <begin position="168"/>
        <end position="186"/>
    </location>
</feature>
<name>A0A5M3MM03_CONPW</name>
<reference evidence="4" key="1">
    <citation type="journal article" date="2012" name="Science">
        <title>The Paleozoic origin of enzymatic lignin decomposition reconstructed from 31 fungal genomes.</title>
        <authorList>
            <person name="Floudas D."/>
            <person name="Binder M."/>
            <person name="Riley R."/>
            <person name="Barry K."/>
            <person name="Blanchette R.A."/>
            <person name="Henrissat B."/>
            <person name="Martinez A.T."/>
            <person name="Otillar R."/>
            <person name="Spatafora J.W."/>
            <person name="Yadav J.S."/>
            <person name="Aerts A."/>
            <person name="Benoit I."/>
            <person name="Boyd A."/>
            <person name="Carlson A."/>
            <person name="Copeland A."/>
            <person name="Coutinho P.M."/>
            <person name="de Vries R.P."/>
            <person name="Ferreira P."/>
            <person name="Findley K."/>
            <person name="Foster B."/>
            <person name="Gaskell J."/>
            <person name="Glotzer D."/>
            <person name="Gorecki P."/>
            <person name="Heitman J."/>
            <person name="Hesse C."/>
            <person name="Hori C."/>
            <person name="Igarashi K."/>
            <person name="Jurgens J.A."/>
            <person name="Kallen N."/>
            <person name="Kersten P."/>
            <person name="Kohler A."/>
            <person name="Kuees U."/>
            <person name="Kumar T.K.A."/>
            <person name="Kuo A."/>
            <person name="LaButti K."/>
            <person name="Larrondo L.F."/>
            <person name="Lindquist E."/>
            <person name="Ling A."/>
            <person name="Lombard V."/>
            <person name="Lucas S."/>
            <person name="Lundell T."/>
            <person name="Martin R."/>
            <person name="McLaughlin D.J."/>
            <person name="Morgenstern I."/>
            <person name="Morin E."/>
            <person name="Murat C."/>
            <person name="Nagy L.G."/>
            <person name="Nolan M."/>
            <person name="Ohm R.A."/>
            <person name="Patyshakuliyeva A."/>
            <person name="Rokas A."/>
            <person name="Ruiz-Duenas F.J."/>
            <person name="Sabat G."/>
            <person name="Salamov A."/>
            <person name="Samejima M."/>
            <person name="Schmutz J."/>
            <person name="Slot J.C."/>
            <person name="St John F."/>
            <person name="Stenlid J."/>
            <person name="Sun H."/>
            <person name="Sun S."/>
            <person name="Syed K."/>
            <person name="Tsang A."/>
            <person name="Wiebenga A."/>
            <person name="Young D."/>
            <person name="Pisabarro A."/>
            <person name="Eastwood D.C."/>
            <person name="Martin F."/>
            <person name="Cullen D."/>
            <person name="Grigoriev I.V."/>
            <person name="Hibbett D.S."/>
        </authorList>
    </citation>
    <scope>NUCLEOTIDE SEQUENCE [LARGE SCALE GENOMIC DNA]</scope>
    <source>
        <strain evidence="4">RWD-64-598 SS2</strain>
    </source>
</reference>
<evidence type="ECO:0000313" key="4">
    <source>
        <dbReference type="Proteomes" id="UP000053558"/>
    </source>
</evidence>
<keyword evidence="2" id="KW-0812">Transmembrane</keyword>
<keyword evidence="2" id="KW-1133">Transmembrane helix</keyword>
<dbReference type="AlphaFoldDB" id="A0A5M3MM03"/>
<feature type="transmembrane region" description="Helical" evidence="2">
    <location>
        <begin position="125"/>
        <end position="148"/>
    </location>
</feature>
<keyword evidence="2" id="KW-0472">Membrane</keyword>
<feature type="transmembrane region" description="Helical" evidence="2">
    <location>
        <begin position="207"/>
        <end position="233"/>
    </location>
</feature>
<sequence length="373" mass="40990">MALTIPRAELIGVFLESAAYGIYLTIFSQCLLVLRKRARRPNDYLLGTAVTLFILITLHLIIDILRNVEAFTDDMSTPDYPEMYYGKFNTWQDILKSGLYVGVTLVSDAFILYRSYIVWGRSYLVTLFPLLLLLADAAIGVLWVYTLSEVTELRADVFSDTLSIRVKTFYAITLAMNVICTVLIAYKIWSIQHAVSPFSQGIGKDNVLSQVSAIVIESGSFYSAMLIVMIGTYSTGSPAMFMFLNSMSPIIVSIASVCTLQPTTNRALSHFVSPSHAGHRLSSVIVRVGMGVSHGDRSARPRGHSGSSVRHPWSQTAGGASLGRRPASGHADELYSFPNGGVQVTLQQTVHTHIDVSRESDEAIDPDSKHMVV</sequence>
<proteinExistence type="predicted"/>
<feature type="compositionally biased region" description="Polar residues" evidence="1">
    <location>
        <begin position="305"/>
        <end position="318"/>
    </location>
</feature>
<feature type="transmembrane region" description="Helical" evidence="2">
    <location>
        <begin position="94"/>
        <end position="113"/>
    </location>
</feature>
<dbReference type="OMA" id="LAMNVIC"/>
<dbReference type="RefSeq" id="XP_007770332.1">
    <property type="nucleotide sequence ID" value="XM_007772142.1"/>
</dbReference>
<keyword evidence="4" id="KW-1185">Reference proteome</keyword>
<dbReference type="GeneID" id="19201140"/>
<evidence type="ECO:0000256" key="2">
    <source>
        <dbReference type="SAM" id="Phobius"/>
    </source>
</evidence>
<feature type="region of interest" description="Disordered" evidence="1">
    <location>
        <begin position="293"/>
        <end position="333"/>
    </location>
</feature>
<evidence type="ECO:0000256" key="1">
    <source>
        <dbReference type="SAM" id="MobiDB-lite"/>
    </source>
</evidence>
<evidence type="ECO:0000313" key="3">
    <source>
        <dbReference type="EMBL" id="EIW80040.1"/>
    </source>
</evidence>